<dbReference type="Proteomes" id="UP000194360">
    <property type="component" value="Unassembled WGS sequence"/>
</dbReference>
<protein>
    <submittedName>
        <fullName evidence="1">Uncharacterized protein</fullName>
    </submittedName>
</protein>
<dbReference type="EMBL" id="MIGB01000002">
    <property type="protein sequence ID" value="OSY43635.1"/>
    <property type="molecule type" value="Genomic_DNA"/>
</dbReference>
<sequence length="63" mass="6905">MDDTGEHPDPELRESTCTCCGRRGARERLQVSGPGAPTFVAVCPYCDLRPAELQGWLGEIARE</sequence>
<dbReference type="OrthoDB" id="3578608at2"/>
<accession>A0A1Y2N832</accession>
<dbReference type="AlphaFoldDB" id="A0A1Y2N832"/>
<keyword evidence="2" id="KW-1185">Reference proteome</keyword>
<evidence type="ECO:0000313" key="2">
    <source>
        <dbReference type="Proteomes" id="UP000194360"/>
    </source>
</evidence>
<evidence type="ECO:0000313" key="1">
    <source>
        <dbReference type="EMBL" id="OSY43635.1"/>
    </source>
</evidence>
<dbReference type="RefSeq" id="WP_085910901.1">
    <property type="nucleotide sequence ID" value="NZ_AP018920.1"/>
</dbReference>
<name>A0A1Y2N832_PSEAH</name>
<reference evidence="1 2" key="1">
    <citation type="submission" date="2016-09" db="EMBL/GenBank/DDBJ databases">
        <title>Pseudonocardia autotrophica DSM535, a candidate organism with high potential of specific P450 cytochromes.</title>
        <authorList>
            <person name="Grumaz C."/>
            <person name="Vainshtein Y."/>
            <person name="Kirstahler P."/>
            <person name="Sohn K."/>
        </authorList>
    </citation>
    <scope>NUCLEOTIDE SEQUENCE [LARGE SCALE GENOMIC DNA]</scope>
    <source>
        <strain evidence="1 2">DSM 535</strain>
    </source>
</reference>
<comment type="caution">
    <text evidence="1">The sequence shown here is derived from an EMBL/GenBank/DDBJ whole genome shotgun (WGS) entry which is preliminary data.</text>
</comment>
<proteinExistence type="predicted"/>
<gene>
    <name evidence="1" type="ORF">BG845_00581</name>
</gene>
<organism evidence="1 2">
    <name type="scientific">Pseudonocardia autotrophica</name>
    <name type="common">Amycolata autotrophica</name>
    <name type="synonym">Nocardia autotrophica</name>
    <dbReference type="NCBI Taxonomy" id="2074"/>
    <lineage>
        <taxon>Bacteria</taxon>
        <taxon>Bacillati</taxon>
        <taxon>Actinomycetota</taxon>
        <taxon>Actinomycetes</taxon>
        <taxon>Pseudonocardiales</taxon>
        <taxon>Pseudonocardiaceae</taxon>
        <taxon>Pseudonocardia</taxon>
    </lineage>
</organism>